<accession>A0A518GXP0</accession>
<dbReference type="KEGG" id="tpla:ElP_12350"/>
<proteinExistence type="predicted"/>
<evidence type="ECO:0000313" key="3">
    <source>
        <dbReference type="Proteomes" id="UP000317835"/>
    </source>
</evidence>
<gene>
    <name evidence="2" type="ORF">ElP_12350</name>
</gene>
<dbReference type="EMBL" id="CP036426">
    <property type="protein sequence ID" value="QDV33364.1"/>
    <property type="molecule type" value="Genomic_DNA"/>
</dbReference>
<protein>
    <submittedName>
        <fullName evidence="2">Uncharacterized protein</fullName>
    </submittedName>
</protein>
<evidence type="ECO:0000256" key="1">
    <source>
        <dbReference type="SAM" id="MobiDB-lite"/>
    </source>
</evidence>
<feature type="region of interest" description="Disordered" evidence="1">
    <location>
        <begin position="181"/>
        <end position="206"/>
    </location>
</feature>
<dbReference type="Proteomes" id="UP000317835">
    <property type="component" value="Chromosome"/>
</dbReference>
<dbReference type="AlphaFoldDB" id="A0A518GXP0"/>
<feature type="compositionally biased region" description="Low complexity" evidence="1">
    <location>
        <begin position="181"/>
        <end position="190"/>
    </location>
</feature>
<organism evidence="2 3">
    <name type="scientific">Tautonia plasticadhaerens</name>
    <dbReference type="NCBI Taxonomy" id="2527974"/>
    <lineage>
        <taxon>Bacteria</taxon>
        <taxon>Pseudomonadati</taxon>
        <taxon>Planctomycetota</taxon>
        <taxon>Planctomycetia</taxon>
        <taxon>Isosphaerales</taxon>
        <taxon>Isosphaeraceae</taxon>
        <taxon>Tautonia</taxon>
    </lineage>
</organism>
<dbReference type="RefSeq" id="WP_145267752.1">
    <property type="nucleotide sequence ID" value="NZ_CP036426.1"/>
</dbReference>
<name>A0A518GXP0_9BACT</name>
<reference evidence="2 3" key="1">
    <citation type="submission" date="2019-02" db="EMBL/GenBank/DDBJ databases">
        <title>Deep-cultivation of Planctomycetes and their phenomic and genomic characterization uncovers novel biology.</title>
        <authorList>
            <person name="Wiegand S."/>
            <person name="Jogler M."/>
            <person name="Boedeker C."/>
            <person name="Pinto D."/>
            <person name="Vollmers J."/>
            <person name="Rivas-Marin E."/>
            <person name="Kohn T."/>
            <person name="Peeters S.H."/>
            <person name="Heuer A."/>
            <person name="Rast P."/>
            <person name="Oberbeckmann S."/>
            <person name="Bunk B."/>
            <person name="Jeske O."/>
            <person name="Meyerdierks A."/>
            <person name="Storesund J.E."/>
            <person name="Kallscheuer N."/>
            <person name="Luecker S."/>
            <person name="Lage O.M."/>
            <person name="Pohl T."/>
            <person name="Merkel B.J."/>
            <person name="Hornburger P."/>
            <person name="Mueller R.-W."/>
            <person name="Bruemmer F."/>
            <person name="Labrenz M."/>
            <person name="Spormann A.M."/>
            <person name="Op den Camp H."/>
            <person name="Overmann J."/>
            <person name="Amann R."/>
            <person name="Jetten M.S.M."/>
            <person name="Mascher T."/>
            <person name="Medema M.H."/>
            <person name="Devos D.P."/>
            <person name="Kaster A.-K."/>
            <person name="Ovreas L."/>
            <person name="Rohde M."/>
            <person name="Galperin M.Y."/>
            <person name="Jogler C."/>
        </authorList>
    </citation>
    <scope>NUCLEOTIDE SEQUENCE [LARGE SCALE GENOMIC DNA]</scope>
    <source>
        <strain evidence="2 3">ElP</strain>
    </source>
</reference>
<sequence>MTLRFLLVGAVAALGFDLPSGIDVDAWTHSGRTWWHTRVAEFEARHGIALVEVEDVPSPSPPACEAEALPSDDAAFATVIEDVVSAFAADVAIARAEEPEDSSQLVAGVDDVSHGPEFADALNRWADGLSEPATLALWAGGDSDSSDPEVDPIGATATGFAGPAFASEVVLDDEAPLLASTADSSAGGASEDPGVSPSGTEGPGFSQAVRLTGQALQAWLALVQTATPTVSPSP</sequence>
<keyword evidence="3" id="KW-1185">Reference proteome</keyword>
<evidence type="ECO:0000313" key="2">
    <source>
        <dbReference type="EMBL" id="QDV33364.1"/>
    </source>
</evidence>
<dbReference type="OrthoDB" id="9838035at2"/>